<evidence type="ECO:0000256" key="1">
    <source>
        <dbReference type="SAM" id="Phobius"/>
    </source>
</evidence>
<proteinExistence type="predicted"/>
<feature type="transmembrane region" description="Helical" evidence="1">
    <location>
        <begin position="30"/>
        <end position="49"/>
    </location>
</feature>
<dbReference type="AlphaFoldDB" id="A0A1H4TM66"/>
<sequence length="60" mass="5836">MNAICAEPTSAEAGAFACALGGFADLRLGAALVLIGILAFIASGVAIVLPPAPARTPIAE</sequence>
<keyword evidence="1" id="KW-1133">Transmembrane helix</keyword>
<dbReference type="EMBL" id="FNSV01000005">
    <property type="protein sequence ID" value="SEC57593.1"/>
    <property type="molecule type" value="Genomic_DNA"/>
</dbReference>
<accession>A0A1H4TM66</accession>
<dbReference type="Proteomes" id="UP000183561">
    <property type="component" value="Unassembled WGS sequence"/>
</dbReference>
<keyword evidence="1" id="KW-0472">Membrane</keyword>
<reference evidence="3" key="1">
    <citation type="submission" date="2016-10" db="EMBL/GenBank/DDBJ databases">
        <authorList>
            <person name="Varghese N."/>
            <person name="Submissions S."/>
        </authorList>
    </citation>
    <scope>NUCLEOTIDE SEQUENCE [LARGE SCALE GENOMIC DNA]</scope>
    <source>
        <strain evidence="3">DSM 44498</strain>
    </source>
</reference>
<gene>
    <name evidence="2" type="ORF">SAMN04490239_4601</name>
</gene>
<keyword evidence="1" id="KW-0812">Transmembrane</keyword>
<evidence type="ECO:0000313" key="2">
    <source>
        <dbReference type="EMBL" id="SEC57593.1"/>
    </source>
</evidence>
<name>A0A1H4TM66_9NOCA</name>
<keyword evidence="3" id="KW-1185">Reference proteome</keyword>
<evidence type="ECO:0000313" key="3">
    <source>
        <dbReference type="Proteomes" id="UP000183561"/>
    </source>
</evidence>
<organism evidence="2 3">
    <name type="scientific">Rhodococcus koreensis</name>
    <dbReference type="NCBI Taxonomy" id="99653"/>
    <lineage>
        <taxon>Bacteria</taxon>
        <taxon>Bacillati</taxon>
        <taxon>Actinomycetota</taxon>
        <taxon>Actinomycetes</taxon>
        <taxon>Mycobacteriales</taxon>
        <taxon>Nocardiaceae</taxon>
        <taxon>Rhodococcus</taxon>
    </lineage>
</organism>
<protein>
    <submittedName>
        <fullName evidence="2">Uncharacterized protein</fullName>
    </submittedName>
</protein>
<dbReference type="RefSeq" id="WP_072939404.1">
    <property type="nucleotide sequence ID" value="NZ_FNSV01000005.1"/>
</dbReference>